<gene>
    <name evidence="1" type="ORF">NCTC204_04233</name>
</gene>
<dbReference type="AlphaFoldDB" id="A0A378ANC1"/>
<protein>
    <submittedName>
        <fullName evidence="1">N-acetyltransferase GCN5</fullName>
    </submittedName>
</protein>
<sequence>MPAEAPLLDSDLEIREALPDDAHAIAALYVWHVLNGRASFEEIPPPLTKCVNGSRPCATTGCRGW</sequence>
<dbReference type="EMBL" id="UGMD01000002">
    <property type="protein sequence ID" value="STV14680.1"/>
    <property type="molecule type" value="Genomic_DNA"/>
</dbReference>
<accession>A0A378ANC1</accession>
<dbReference type="Proteomes" id="UP000255192">
    <property type="component" value="Unassembled WGS sequence"/>
</dbReference>
<organism evidence="1 2">
    <name type="scientific">Klebsiella pneumoniae</name>
    <dbReference type="NCBI Taxonomy" id="573"/>
    <lineage>
        <taxon>Bacteria</taxon>
        <taxon>Pseudomonadati</taxon>
        <taxon>Pseudomonadota</taxon>
        <taxon>Gammaproteobacteria</taxon>
        <taxon>Enterobacterales</taxon>
        <taxon>Enterobacteriaceae</taxon>
        <taxon>Klebsiella/Raoultella group</taxon>
        <taxon>Klebsiella</taxon>
        <taxon>Klebsiella pneumoniae complex</taxon>
    </lineage>
</organism>
<reference evidence="1 2" key="1">
    <citation type="submission" date="2018-06" db="EMBL/GenBank/DDBJ databases">
        <authorList>
            <consortium name="Pathogen Informatics"/>
            <person name="Doyle S."/>
        </authorList>
    </citation>
    <scope>NUCLEOTIDE SEQUENCE [LARGE SCALE GENOMIC DNA]</scope>
    <source>
        <strain evidence="1 2">NCTC204</strain>
    </source>
</reference>
<keyword evidence="1" id="KW-0808">Transferase</keyword>
<evidence type="ECO:0000313" key="2">
    <source>
        <dbReference type="Proteomes" id="UP000255192"/>
    </source>
</evidence>
<name>A0A378ANC1_KLEPN</name>
<dbReference type="GO" id="GO:0016740">
    <property type="term" value="F:transferase activity"/>
    <property type="evidence" value="ECO:0007669"/>
    <property type="project" value="UniProtKB-KW"/>
</dbReference>
<proteinExistence type="predicted"/>
<evidence type="ECO:0000313" key="1">
    <source>
        <dbReference type="EMBL" id="STV14680.1"/>
    </source>
</evidence>